<dbReference type="Pfam" id="PF26616">
    <property type="entry name" value="CorA-like"/>
    <property type="match status" value="1"/>
</dbReference>
<feature type="compositionally biased region" description="Polar residues" evidence="1">
    <location>
        <begin position="332"/>
        <end position="350"/>
    </location>
</feature>
<gene>
    <name evidence="4" type="ORF">B0T26DRAFT_646130</name>
</gene>
<dbReference type="InterPro" id="IPR058257">
    <property type="entry name" value="CorA-like_dom"/>
</dbReference>
<accession>A0AA40DUW8</accession>
<feature type="region of interest" description="Disordered" evidence="1">
    <location>
        <begin position="332"/>
        <end position="354"/>
    </location>
</feature>
<keyword evidence="5" id="KW-1185">Reference proteome</keyword>
<name>A0AA40DUW8_9PEZI</name>
<evidence type="ECO:0000256" key="2">
    <source>
        <dbReference type="SAM" id="Phobius"/>
    </source>
</evidence>
<reference evidence="4" key="1">
    <citation type="submission" date="2023-06" db="EMBL/GenBank/DDBJ databases">
        <title>Genome-scale phylogeny and comparative genomics of the fungal order Sordariales.</title>
        <authorList>
            <consortium name="Lawrence Berkeley National Laboratory"/>
            <person name="Hensen N."/>
            <person name="Bonometti L."/>
            <person name="Westerberg I."/>
            <person name="Brannstrom I.O."/>
            <person name="Guillou S."/>
            <person name="Cros-Aarteil S."/>
            <person name="Calhoun S."/>
            <person name="Haridas S."/>
            <person name="Kuo A."/>
            <person name="Mondo S."/>
            <person name="Pangilinan J."/>
            <person name="Riley R."/>
            <person name="LaButti K."/>
            <person name="Andreopoulos B."/>
            <person name="Lipzen A."/>
            <person name="Chen C."/>
            <person name="Yanf M."/>
            <person name="Daum C."/>
            <person name="Ng V."/>
            <person name="Clum A."/>
            <person name="Steindorff A."/>
            <person name="Ohm R."/>
            <person name="Martin F."/>
            <person name="Silar P."/>
            <person name="Natvig D."/>
            <person name="Lalanne C."/>
            <person name="Gautier V."/>
            <person name="Ament-velasquez S.L."/>
            <person name="Kruys A."/>
            <person name="Hutchinson M.I."/>
            <person name="Powell A.J."/>
            <person name="Barry K."/>
            <person name="Miller A.N."/>
            <person name="Grigoriev I.V."/>
            <person name="Debuchy R."/>
            <person name="Gladieux P."/>
            <person name="Thoren M.H."/>
            <person name="Johannesson H."/>
        </authorList>
    </citation>
    <scope>NUCLEOTIDE SEQUENCE</scope>
    <source>
        <strain evidence="4">SMH2392-1A</strain>
    </source>
</reference>
<evidence type="ECO:0000259" key="3">
    <source>
        <dbReference type="Pfam" id="PF26616"/>
    </source>
</evidence>
<keyword evidence="2" id="KW-1133">Transmembrane helix</keyword>
<feature type="domain" description="CorA-like transporter" evidence="3">
    <location>
        <begin position="131"/>
        <end position="318"/>
    </location>
</feature>
<protein>
    <recommendedName>
        <fullName evidence="3">CorA-like transporter domain-containing protein</fullName>
    </recommendedName>
</protein>
<comment type="caution">
    <text evidence="4">The sequence shown here is derived from an EMBL/GenBank/DDBJ whole genome shotgun (WGS) entry which is preliminary data.</text>
</comment>
<evidence type="ECO:0000313" key="5">
    <source>
        <dbReference type="Proteomes" id="UP001172101"/>
    </source>
</evidence>
<keyword evidence="2" id="KW-0472">Membrane</keyword>
<dbReference type="Proteomes" id="UP001172101">
    <property type="component" value="Unassembled WGS sequence"/>
</dbReference>
<feature type="transmembrane region" description="Helical" evidence="2">
    <location>
        <begin position="587"/>
        <end position="608"/>
    </location>
</feature>
<dbReference type="GeneID" id="85321053"/>
<dbReference type="AlphaFoldDB" id="A0AA40DUW8"/>
<evidence type="ECO:0000256" key="1">
    <source>
        <dbReference type="SAM" id="MobiDB-lite"/>
    </source>
</evidence>
<sequence length="641" mass="73974">MSTYYNPYISWETYSDYHIRQDVLSAWLRWKFNDNQIQVHVSVAPIRAVHQQLPPLNMDFDPHDRLLDVCRNYLTYPNTLLKRLPKNILDRYQAYLARNEADLFDEYRARILLWEAWSGENNLANVGDNSFIESEHSRAPLNCSAPMLKLVLTFHQVDPSFLDYIFTFGDQEEPQDACLSQFQSHDALAIHERLPFIPQLGRSGKEIRHSFLLRSVERVPEATSWPWSVRQLAAYHSFDVGNGRTIWITAKGNDLMQRRIMDDTADLPALRASAGRDVAASFEAALGTLLIYFAWCEENWRWFVRDIEDHIRQELRKAKTVPIDEKPYFTNVPQKMNTGLTTSSKSSHNPWNYPEKIPEKRDIFSSFRRLSRPSWHTPSGFDVPPPPPPPPPGHGQPAGQARREMPDDTLVLKIFSYKDLQKLISLGERLEESLLIINLNLRVLQNACEYYQRLADSEDIGKEIKQRFVKSIAQFQVKTRGIIENLETRQMQLLSLRKRLEEGKALFESLLQYRGLEVGRIFAEHGHKSALVMQNIAYRTEQETVTVRVITVITLLFLPATFLSSFFQSGIIDWDDAASIGFRADAFRLFMAICVPFTAAALIGWLVTNKWGDLRSRRKSLEDTTATMQALLTQQQKDPPV</sequence>
<evidence type="ECO:0000313" key="4">
    <source>
        <dbReference type="EMBL" id="KAK0717304.1"/>
    </source>
</evidence>
<proteinExistence type="predicted"/>
<feature type="transmembrane region" description="Helical" evidence="2">
    <location>
        <begin position="545"/>
        <end position="567"/>
    </location>
</feature>
<dbReference type="Gene3D" id="1.20.58.340">
    <property type="entry name" value="Magnesium transport protein CorA, transmembrane region"/>
    <property type="match status" value="1"/>
</dbReference>
<dbReference type="RefSeq" id="XP_060296097.1">
    <property type="nucleotide sequence ID" value="XM_060437783.1"/>
</dbReference>
<keyword evidence="2" id="KW-0812">Transmembrane</keyword>
<feature type="compositionally biased region" description="Pro residues" evidence="1">
    <location>
        <begin position="383"/>
        <end position="394"/>
    </location>
</feature>
<feature type="region of interest" description="Disordered" evidence="1">
    <location>
        <begin position="377"/>
        <end position="403"/>
    </location>
</feature>
<dbReference type="EMBL" id="JAUIRO010000004">
    <property type="protein sequence ID" value="KAK0717304.1"/>
    <property type="molecule type" value="Genomic_DNA"/>
</dbReference>
<organism evidence="4 5">
    <name type="scientific">Lasiosphaeria miniovina</name>
    <dbReference type="NCBI Taxonomy" id="1954250"/>
    <lineage>
        <taxon>Eukaryota</taxon>
        <taxon>Fungi</taxon>
        <taxon>Dikarya</taxon>
        <taxon>Ascomycota</taxon>
        <taxon>Pezizomycotina</taxon>
        <taxon>Sordariomycetes</taxon>
        <taxon>Sordariomycetidae</taxon>
        <taxon>Sordariales</taxon>
        <taxon>Lasiosphaeriaceae</taxon>
        <taxon>Lasiosphaeria</taxon>
    </lineage>
</organism>